<evidence type="ECO:0000313" key="2">
    <source>
        <dbReference type="Proteomes" id="UP000053617"/>
    </source>
</evidence>
<accession>A0A0D2HAG8</accession>
<dbReference type="PANTHER" id="PTHR36183">
    <property type="entry name" value="BETA-GLUCURONIDASE"/>
    <property type="match status" value="1"/>
</dbReference>
<name>A0A0D2HAG8_9EURO</name>
<dbReference type="VEuPathDB" id="FungiDB:Z518_02116"/>
<dbReference type="HOGENOM" id="CLU_022148_2_0_1"/>
<dbReference type="GeneID" id="25290187"/>
<dbReference type="Proteomes" id="UP000053617">
    <property type="component" value="Unassembled WGS sequence"/>
</dbReference>
<evidence type="ECO:0008006" key="3">
    <source>
        <dbReference type="Google" id="ProtNLM"/>
    </source>
</evidence>
<dbReference type="SUPFAM" id="SSF51445">
    <property type="entry name" value="(Trans)glycosidases"/>
    <property type="match status" value="1"/>
</dbReference>
<keyword evidence="2" id="KW-1185">Reference proteome</keyword>
<dbReference type="RefSeq" id="XP_013274599.1">
    <property type="nucleotide sequence ID" value="XM_013419145.1"/>
</dbReference>
<evidence type="ECO:0000313" key="1">
    <source>
        <dbReference type="EMBL" id="KIX07463.1"/>
    </source>
</evidence>
<dbReference type="OrthoDB" id="2831684at2759"/>
<gene>
    <name evidence="1" type="ORF">Z518_02116</name>
</gene>
<dbReference type="PANTHER" id="PTHR36183:SF2">
    <property type="entry name" value="BETA-GLUCURONIDASE C-TERMINAL DOMAIN-CONTAINING PROTEIN"/>
    <property type="match status" value="1"/>
</dbReference>
<sequence length="453" mass="49517">MKIPAAVIGLAARASTAVAAINITEAVPLALLTSQPSFAKLVDSALVSFSFEFQFWPTYAGNATNQPNPFVHQLLKNLAERTGKTPAVRVGGRSHVAPYWLGISALWHHIQVVTALERVRIPPMSTPRFRCGTRPSWAKFSGRLSSNLPAGTELTFGLNMGSRAGLTKNVTLKFVEIGNEPNVHVPSLESYVSEWKSLARTALRNIKMGGNGNPSLLIGSEIIGFNFPFWLTGTLEAGILDSEDISSVTYVLNEHQYSDGMFDATPGGPPQGTLMNKGTIRSNLSTVYSGMLNTESYNRRHYLGEANTYGGQDLLRLSNTGESTVWAVDYLLKAASMGVERVYFHSTANRLFAVFQPRWRFTNGTGISRPHIMPMYNGLLVVDEMVDKSEKAKIAEMENKSDGLATYGMWENGKLVRMALINSNVFDQNATTRSAINVTLSGVPMGRSRLSSV</sequence>
<dbReference type="Gene3D" id="3.20.20.80">
    <property type="entry name" value="Glycosidases"/>
    <property type="match status" value="1"/>
</dbReference>
<dbReference type="InterPro" id="IPR052974">
    <property type="entry name" value="GH79_Enzymes"/>
</dbReference>
<organism evidence="1 2">
    <name type="scientific">Rhinocladiella mackenziei CBS 650.93</name>
    <dbReference type="NCBI Taxonomy" id="1442369"/>
    <lineage>
        <taxon>Eukaryota</taxon>
        <taxon>Fungi</taxon>
        <taxon>Dikarya</taxon>
        <taxon>Ascomycota</taxon>
        <taxon>Pezizomycotina</taxon>
        <taxon>Eurotiomycetes</taxon>
        <taxon>Chaetothyriomycetidae</taxon>
        <taxon>Chaetothyriales</taxon>
        <taxon>Herpotrichiellaceae</taxon>
        <taxon>Rhinocladiella</taxon>
    </lineage>
</organism>
<reference evidence="1 2" key="1">
    <citation type="submission" date="2015-01" db="EMBL/GenBank/DDBJ databases">
        <title>The Genome Sequence of Rhinocladiella mackenzie CBS 650.93.</title>
        <authorList>
            <consortium name="The Broad Institute Genomics Platform"/>
            <person name="Cuomo C."/>
            <person name="de Hoog S."/>
            <person name="Gorbushina A."/>
            <person name="Stielow B."/>
            <person name="Teixiera M."/>
            <person name="Abouelleil A."/>
            <person name="Chapman S.B."/>
            <person name="Priest M."/>
            <person name="Young S.K."/>
            <person name="Wortman J."/>
            <person name="Nusbaum C."/>
            <person name="Birren B."/>
        </authorList>
    </citation>
    <scope>NUCLEOTIDE SEQUENCE [LARGE SCALE GENOMIC DNA]</scope>
    <source>
        <strain evidence="1 2">CBS 650.93</strain>
    </source>
</reference>
<dbReference type="InterPro" id="IPR017853">
    <property type="entry name" value="GH"/>
</dbReference>
<dbReference type="AlphaFoldDB" id="A0A0D2HAG8"/>
<protein>
    <recommendedName>
        <fullName evidence="3">Beta-glucuronidase C-terminal domain-containing protein</fullName>
    </recommendedName>
</protein>
<dbReference type="EMBL" id="KN847476">
    <property type="protein sequence ID" value="KIX07463.1"/>
    <property type="molecule type" value="Genomic_DNA"/>
</dbReference>
<proteinExistence type="predicted"/>